<evidence type="ECO:0000313" key="1">
    <source>
        <dbReference type="EMBL" id="SCB48650.1"/>
    </source>
</evidence>
<sequence length="247" mass="26129">MTTVRHGATAPARWQLLACGLALIASCLLAASAGAWVSNLSPLFSVALAPDPDARLPAPTRYLYRGTHTTVMPGVEAPLRTRLETTVPAELGDVLNFYRTELGKLGWQEKPDGAVIATDHAQLAFASPLGPAALRLARKDSSTSIHLVQKNADAATRANIMPEPGQAKLVFSNISGRNAALTINARTVKRAAGANAVSLDLAPGKYSYELTVPDHSATTNVLTLAAGDTWELTIGRDGDAWPPLQLY</sequence>
<dbReference type="AlphaFoldDB" id="A0A1C3X8Q8"/>
<dbReference type="RefSeq" id="WP_091962122.1">
    <property type="nucleotide sequence ID" value="NZ_FMAI01000013.1"/>
</dbReference>
<dbReference type="EMBL" id="FMAI01000013">
    <property type="protein sequence ID" value="SCB48650.1"/>
    <property type="molecule type" value="Genomic_DNA"/>
</dbReference>
<gene>
    <name evidence="1" type="ORF">GA0061098_101375</name>
</gene>
<name>A0A1C3X8Q8_9BRAD</name>
<accession>A0A1C3X8Q8</accession>
<dbReference type="Proteomes" id="UP000199184">
    <property type="component" value="Unassembled WGS sequence"/>
</dbReference>
<protein>
    <submittedName>
        <fullName evidence="1">Uncharacterized protein</fullName>
    </submittedName>
</protein>
<evidence type="ECO:0000313" key="2">
    <source>
        <dbReference type="Proteomes" id="UP000199184"/>
    </source>
</evidence>
<keyword evidence="2" id="KW-1185">Reference proteome</keyword>
<proteinExistence type="predicted"/>
<organism evidence="1 2">
    <name type="scientific">Bradyrhizobium shewense</name>
    <dbReference type="NCBI Taxonomy" id="1761772"/>
    <lineage>
        <taxon>Bacteria</taxon>
        <taxon>Pseudomonadati</taxon>
        <taxon>Pseudomonadota</taxon>
        <taxon>Alphaproteobacteria</taxon>
        <taxon>Hyphomicrobiales</taxon>
        <taxon>Nitrobacteraceae</taxon>
        <taxon>Bradyrhizobium</taxon>
    </lineage>
</organism>
<dbReference type="PROSITE" id="PS51257">
    <property type="entry name" value="PROKAR_LIPOPROTEIN"/>
    <property type="match status" value="1"/>
</dbReference>
<reference evidence="2" key="1">
    <citation type="submission" date="2016-08" db="EMBL/GenBank/DDBJ databases">
        <authorList>
            <person name="Varghese N."/>
            <person name="Submissions Spin"/>
        </authorList>
    </citation>
    <scope>NUCLEOTIDE SEQUENCE [LARGE SCALE GENOMIC DNA]</scope>
    <source>
        <strain evidence="2">ERR11</strain>
    </source>
</reference>